<dbReference type="PROSITE" id="PS51257">
    <property type="entry name" value="PROKAR_LIPOPROTEIN"/>
    <property type="match status" value="1"/>
</dbReference>
<protein>
    <recommendedName>
        <fullName evidence="3">Lipoprotein</fullName>
    </recommendedName>
</protein>
<accession>A0ABX8VC66</accession>
<name>A0ABX8VC66_9FLAO</name>
<dbReference type="Proteomes" id="UP000825381">
    <property type="component" value="Chromosome"/>
</dbReference>
<proteinExistence type="predicted"/>
<evidence type="ECO:0000313" key="1">
    <source>
        <dbReference type="EMBL" id="QYJ68244.1"/>
    </source>
</evidence>
<sequence length="189" mass="22817">MIKFKHTLLLLFGSIVIISCKPMYFDINGYSYITDNYSFNFGSNFNEFYYNSTIHGVAEETVYYKQHFRINLPKKIITFAISDNDFFFEFPDKQIIYIKSDYETLGVKDDWIISDYYGDISSEYPFIWYWKERGYNIRYLQGERENRINKLYSNGKIDIILYNIKPENVEKYLTLIKSFKIVDYDKIEE</sequence>
<evidence type="ECO:0000313" key="2">
    <source>
        <dbReference type="Proteomes" id="UP000825381"/>
    </source>
</evidence>
<evidence type="ECO:0008006" key="3">
    <source>
        <dbReference type="Google" id="ProtNLM"/>
    </source>
</evidence>
<reference evidence="1 2" key="1">
    <citation type="submission" date="2021-07" db="EMBL/GenBank/DDBJ databases">
        <title>Flavobacterium WSW3-B6 sp.nov, isolated from seaweed.</title>
        <authorList>
            <person name="Muhammad N."/>
            <person name="Ho H."/>
            <person name="Lee Y.-J."/>
            <person name="Nguyen T."/>
            <person name="Ho J."/>
            <person name="Kim S.-G."/>
        </authorList>
    </citation>
    <scope>NUCLEOTIDE SEQUENCE [LARGE SCALE GENOMIC DNA]</scope>
    <source>
        <strain evidence="1 2">WSW3-B6</strain>
    </source>
</reference>
<dbReference type="EMBL" id="CP080429">
    <property type="protein sequence ID" value="QYJ68244.1"/>
    <property type="molecule type" value="Genomic_DNA"/>
</dbReference>
<keyword evidence="2" id="KW-1185">Reference proteome</keyword>
<dbReference type="RefSeq" id="WP_220640587.1">
    <property type="nucleotide sequence ID" value="NZ_CP080429.1"/>
</dbReference>
<gene>
    <name evidence="1" type="ORF">K1I41_12060</name>
</gene>
<organism evidence="1 2">
    <name type="scientific">Flavobacterium litorale</name>
    <dbReference type="NCBI Taxonomy" id="2856519"/>
    <lineage>
        <taxon>Bacteria</taxon>
        <taxon>Pseudomonadati</taxon>
        <taxon>Bacteroidota</taxon>
        <taxon>Flavobacteriia</taxon>
        <taxon>Flavobacteriales</taxon>
        <taxon>Flavobacteriaceae</taxon>
        <taxon>Flavobacterium</taxon>
    </lineage>
</organism>